<keyword evidence="8" id="KW-1185">Reference proteome</keyword>
<evidence type="ECO:0000256" key="1">
    <source>
        <dbReference type="ARBA" id="ARBA00004651"/>
    </source>
</evidence>
<dbReference type="PANTHER" id="PTHR30250">
    <property type="entry name" value="PST FAMILY PREDICTED COLANIC ACID TRANSPORTER"/>
    <property type="match status" value="1"/>
</dbReference>
<evidence type="ECO:0008006" key="9">
    <source>
        <dbReference type="Google" id="ProtNLM"/>
    </source>
</evidence>
<sequence length="493" mass="56643">MNPLKKLMGETVIYGFSTILGRFINWLLVPLYTRVLSPVDNGIFTNLMGYVALLVVLLTYGTETGFFRFATKDNKDRVFSTLLTSLLFTSTLFLLLCFLFLPRIVSFLEVGNHPIYFVLLIVTIAIDVVSTLPFALLRMEGKALRFGVIKLVNIMINVGLNLFFYLLCPFLEKKGIHVPFYQADGGVVYIFISYLVASVCTLVMLFPYIFRFKFVFSFSLLKDILKYSYPILIVSVAGMINLQGDKILMPKILGDGEESLAITGIYGASYKLALVMYIFTQGFRFAFEPFFFNYAKHNDSKKIYQDVLLYFTGFGLMIFLGVMYFLDVLKYFLGSEYFSGLTILPWVLMANLFQGIYYSLSLWYKLTDRTIYGAYMAVIGCVITIGGNVIFLPKVGFMASAYSVFTCFLVMTILSFVLGRHFYKINYDVPKIIFYFVICLLFYFVGGYIKFDSSLVTCLARLPLFVLFVYIFIRREMSFLLTKDFMYKLIHKK</sequence>
<feature type="transmembrane region" description="Helical" evidence="6">
    <location>
        <begin position="148"/>
        <end position="167"/>
    </location>
</feature>
<dbReference type="PANTHER" id="PTHR30250:SF11">
    <property type="entry name" value="O-ANTIGEN TRANSPORTER-RELATED"/>
    <property type="match status" value="1"/>
</dbReference>
<reference evidence="7 8" key="1">
    <citation type="submission" date="2018-10" db="EMBL/GenBank/DDBJ databases">
        <title>Butyricimonas faecalis sp. nov., isolated from human faeces and emended description of the genus Butyricimonas.</title>
        <authorList>
            <person name="Le Roy T."/>
            <person name="Van der Smissen P."/>
            <person name="Paquot A."/>
            <person name="Delzenne N."/>
            <person name="Muccioli G."/>
            <person name="Collet J.-F."/>
            <person name="Cani P.D."/>
        </authorList>
    </citation>
    <scope>NUCLEOTIDE SEQUENCE [LARGE SCALE GENOMIC DNA]</scope>
    <source>
        <strain evidence="7 8">H184</strain>
    </source>
</reference>
<keyword evidence="2" id="KW-1003">Cell membrane</keyword>
<dbReference type="OrthoDB" id="9814608at2"/>
<evidence type="ECO:0000256" key="5">
    <source>
        <dbReference type="ARBA" id="ARBA00023136"/>
    </source>
</evidence>
<keyword evidence="3 6" id="KW-0812">Transmembrane</keyword>
<feature type="transmembrane region" description="Helical" evidence="6">
    <location>
        <begin position="455"/>
        <end position="473"/>
    </location>
</feature>
<organism evidence="7 8">
    <name type="scientific">Butyricimonas faecalis</name>
    <dbReference type="NCBI Taxonomy" id="2093856"/>
    <lineage>
        <taxon>Bacteria</taxon>
        <taxon>Pseudomonadati</taxon>
        <taxon>Bacteroidota</taxon>
        <taxon>Bacteroidia</taxon>
        <taxon>Bacteroidales</taxon>
        <taxon>Odoribacteraceae</taxon>
        <taxon>Butyricimonas</taxon>
    </lineage>
</organism>
<dbReference type="EMBL" id="CP032819">
    <property type="protein sequence ID" value="AZS30389.1"/>
    <property type="molecule type" value="Genomic_DNA"/>
</dbReference>
<dbReference type="Proteomes" id="UP000270673">
    <property type="component" value="Chromosome"/>
</dbReference>
<feature type="transmembrane region" description="Helical" evidence="6">
    <location>
        <begin position="432"/>
        <end position="449"/>
    </location>
</feature>
<evidence type="ECO:0000256" key="3">
    <source>
        <dbReference type="ARBA" id="ARBA00022692"/>
    </source>
</evidence>
<evidence type="ECO:0000256" key="2">
    <source>
        <dbReference type="ARBA" id="ARBA00022475"/>
    </source>
</evidence>
<feature type="transmembrane region" description="Helical" evidence="6">
    <location>
        <begin position="264"/>
        <end position="287"/>
    </location>
</feature>
<dbReference type="InterPro" id="IPR050833">
    <property type="entry name" value="Poly_Biosynth_Transport"/>
</dbReference>
<gene>
    <name evidence="7" type="ORF">D8S85_13085</name>
</gene>
<evidence type="ECO:0000313" key="8">
    <source>
        <dbReference type="Proteomes" id="UP000270673"/>
    </source>
</evidence>
<feature type="transmembrane region" description="Helical" evidence="6">
    <location>
        <begin position="43"/>
        <end position="61"/>
    </location>
</feature>
<feature type="transmembrane region" description="Helical" evidence="6">
    <location>
        <begin position="227"/>
        <end position="244"/>
    </location>
</feature>
<dbReference type="Pfam" id="PF01943">
    <property type="entry name" value="Polysacc_synt"/>
    <property type="match status" value="1"/>
</dbReference>
<feature type="transmembrane region" description="Helical" evidence="6">
    <location>
        <begin position="338"/>
        <end position="360"/>
    </location>
</feature>
<evidence type="ECO:0000256" key="4">
    <source>
        <dbReference type="ARBA" id="ARBA00022989"/>
    </source>
</evidence>
<comment type="subcellular location">
    <subcellularLocation>
        <location evidence="1">Cell membrane</location>
        <topology evidence="1">Multi-pass membrane protein</topology>
    </subcellularLocation>
</comment>
<name>A0A3Q9IP21_9BACT</name>
<evidence type="ECO:0000313" key="7">
    <source>
        <dbReference type="EMBL" id="AZS30389.1"/>
    </source>
</evidence>
<feature type="transmembrane region" description="Helical" evidence="6">
    <location>
        <begin position="397"/>
        <end position="420"/>
    </location>
</feature>
<feature type="transmembrane region" description="Helical" evidence="6">
    <location>
        <begin position="12"/>
        <end position="31"/>
    </location>
</feature>
<protein>
    <recommendedName>
        <fullName evidence="9">Polysaccharide biosynthesis protein</fullName>
    </recommendedName>
</protein>
<dbReference type="KEGG" id="buy:D8S85_13085"/>
<dbReference type="GO" id="GO:0005886">
    <property type="term" value="C:plasma membrane"/>
    <property type="evidence" value="ECO:0007669"/>
    <property type="project" value="UniProtKB-SubCell"/>
</dbReference>
<feature type="transmembrane region" description="Helical" evidence="6">
    <location>
        <begin position="187"/>
        <end position="206"/>
    </location>
</feature>
<keyword evidence="4 6" id="KW-1133">Transmembrane helix</keyword>
<accession>A0A3Q9IP21</accession>
<proteinExistence type="predicted"/>
<evidence type="ECO:0000256" key="6">
    <source>
        <dbReference type="SAM" id="Phobius"/>
    </source>
</evidence>
<feature type="transmembrane region" description="Helical" evidence="6">
    <location>
        <begin position="372"/>
        <end position="391"/>
    </location>
</feature>
<dbReference type="AlphaFoldDB" id="A0A3Q9IP21"/>
<feature type="transmembrane region" description="Helical" evidence="6">
    <location>
        <begin position="307"/>
        <end position="326"/>
    </location>
</feature>
<keyword evidence="5 6" id="KW-0472">Membrane</keyword>
<dbReference type="InterPro" id="IPR002797">
    <property type="entry name" value="Polysacc_synth"/>
</dbReference>
<feature type="transmembrane region" description="Helical" evidence="6">
    <location>
        <begin position="82"/>
        <end position="101"/>
    </location>
</feature>
<feature type="transmembrane region" description="Helical" evidence="6">
    <location>
        <begin position="113"/>
        <end position="136"/>
    </location>
</feature>